<dbReference type="Proteomes" id="UP000551709">
    <property type="component" value="Chromosome"/>
</dbReference>
<dbReference type="InterPro" id="IPR000086">
    <property type="entry name" value="NUDIX_hydrolase_dom"/>
</dbReference>
<proteinExistence type="predicted"/>
<dbReference type="Gene3D" id="3.90.79.10">
    <property type="entry name" value="Nucleoside Triphosphate Pyrophosphohydrolase"/>
    <property type="match status" value="1"/>
</dbReference>
<dbReference type="GO" id="GO:0006754">
    <property type="term" value="P:ATP biosynthetic process"/>
    <property type="evidence" value="ECO:0007669"/>
    <property type="project" value="TreeGrafter"/>
</dbReference>
<dbReference type="AlphaFoldDB" id="A0A8T5V357"/>
<dbReference type="RefSeq" id="WP_166075110.1">
    <property type="nucleotide sequence ID" value="NZ_CP096255.1"/>
</dbReference>
<name>A0A8T5V357_9BRAD</name>
<reference evidence="1" key="1">
    <citation type="journal article" date="2017" name="Syst. Appl. Microbiol.">
        <title>Soybeans inoculated with root zone soils of Canadian native legumes harbour diverse and novel Bradyrhizobium spp. that possess agricultural potential.</title>
        <authorList>
            <person name="Bromfield E.S.P."/>
            <person name="Cloutier S."/>
            <person name="Tambong J.T."/>
            <person name="Tran Thi T.V."/>
        </authorList>
    </citation>
    <scope>NUCLEOTIDE SEQUENCE</scope>
    <source>
        <strain evidence="1">1S5</strain>
    </source>
</reference>
<dbReference type="CDD" id="cd04662">
    <property type="entry name" value="NUDIX_Hydrolase"/>
    <property type="match status" value="1"/>
</dbReference>
<dbReference type="PANTHER" id="PTHR21340:SF7">
    <property type="entry name" value="NUDIX HYDROLASE DOMAIN-CONTAINING PROTEIN"/>
    <property type="match status" value="1"/>
</dbReference>
<dbReference type="EMBL" id="CP096255">
    <property type="protein sequence ID" value="UPT87010.1"/>
    <property type="molecule type" value="Genomic_DNA"/>
</dbReference>
<dbReference type="Pfam" id="PF00293">
    <property type="entry name" value="NUDIX"/>
    <property type="match status" value="1"/>
</dbReference>
<dbReference type="InterPro" id="IPR051325">
    <property type="entry name" value="Nudix_hydrolase_domain"/>
</dbReference>
<protein>
    <submittedName>
        <fullName evidence="1">NUDIX domain-containing protein</fullName>
    </submittedName>
</protein>
<dbReference type="InterPro" id="IPR015797">
    <property type="entry name" value="NUDIX_hydrolase-like_dom_sf"/>
</dbReference>
<accession>A0A8T5V357</accession>
<dbReference type="GO" id="GO:0004081">
    <property type="term" value="F:bis(5'-nucleosyl)-tetraphosphatase (asymmetrical) activity"/>
    <property type="evidence" value="ECO:0007669"/>
    <property type="project" value="TreeGrafter"/>
</dbReference>
<dbReference type="GO" id="GO:0006167">
    <property type="term" value="P:AMP biosynthetic process"/>
    <property type="evidence" value="ECO:0007669"/>
    <property type="project" value="TreeGrafter"/>
</dbReference>
<evidence type="ECO:0000313" key="2">
    <source>
        <dbReference type="Proteomes" id="UP000551709"/>
    </source>
</evidence>
<reference evidence="1" key="2">
    <citation type="submission" date="2022-04" db="EMBL/GenBank/DDBJ databases">
        <authorList>
            <person name="Bromfield E.S.P."/>
            <person name="Cloutier S."/>
        </authorList>
    </citation>
    <scope>NUCLEOTIDE SEQUENCE</scope>
    <source>
        <strain evidence="1">1S5</strain>
    </source>
</reference>
<dbReference type="PROSITE" id="PS51462">
    <property type="entry name" value="NUDIX"/>
    <property type="match status" value="1"/>
</dbReference>
<evidence type="ECO:0000313" key="1">
    <source>
        <dbReference type="EMBL" id="UPT87010.1"/>
    </source>
</evidence>
<gene>
    <name evidence="1" type="ORF">HAP41_0000043515</name>
</gene>
<sequence length="167" mass="18303">MAALKKTSRRPMLSAGILAYRKGVRGLEVLLVHPGGPFWRKKDNGAWSIPKGEIDAADAPEQVARREFAEELGPSASIGPLQLLGEIRQRGGKRVIAFAGKGHFDPAALISNTFDIEWPPRSGRGQSFPEVDRAEWFNIEFARTKMLSGQVELLDRLLAIAIESAGK</sequence>
<dbReference type="SUPFAM" id="SSF55811">
    <property type="entry name" value="Nudix"/>
    <property type="match status" value="1"/>
</dbReference>
<dbReference type="PANTHER" id="PTHR21340">
    <property type="entry name" value="DIADENOSINE 5,5-P1,P4-TETRAPHOSPHATE PYROPHOSPHOHYDROLASE MUTT"/>
    <property type="match status" value="1"/>
</dbReference>
<organism evidence="1 2">
    <name type="scientific">Bradyrhizobium barranii subsp. apii</name>
    <dbReference type="NCBI Taxonomy" id="2819348"/>
    <lineage>
        <taxon>Bacteria</taxon>
        <taxon>Pseudomonadati</taxon>
        <taxon>Pseudomonadota</taxon>
        <taxon>Alphaproteobacteria</taxon>
        <taxon>Hyphomicrobiales</taxon>
        <taxon>Nitrobacteraceae</taxon>
        <taxon>Bradyrhizobium</taxon>
        <taxon>Bradyrhizobium barranii</taxon>
    </lineage>
</organism>